<evidence type="ECO:0000256" key="8">
    <source>
        <dbReference type="ARBA" id="ARBA00023136"/>
    </source>
</evidence>
<evidence type="ECO:0000256" key="1">
    <source>
        <dbReference type="ARBA" id="ARBA00004202"/>
    </source>
</evidence>
<dbReference type="GO" id="GO:0016887">
    <property type="term" value="F:ATP hydrolysis activity"/>
    <property type="evidence" value="ECO:0007669"/>
    <property type="project" value="InterPro"/>
</dbReference>
<organism evidence="10 11">
    <name type="scientific">Roseiflexus castenholzii (strain DSM 13941 / HLO8)</name>
    <dbReference type="NCBI Taxonomy" id="383372"/>
    <lineage>
        <taxon>Bacteria</taxon>
        <taxon>Bacillati</taxon>
        <taxon>Chloroflexota</taxon>
        <taxon>Chloroflexia</taxon>
        <taxon>Chloroflexales</taxon>
        <taxon>Roseiflexineae</taxon>
        <taxon>Roseiflexaceae</taxon>
        <taxon>Roseiflexus</taxon>
    </lineage>
</organism>
<keyword evidence="11" id="KW-1185">Reference proteome</keyword>
<dbReference type="Proteomes" id="UP000000263">
    <property type="component" value="Chromosome"/>
</dbReference>
<evidence type="ECO:0000256" key="7">
    <source>
        <dbReference type="ARBA" id="ARBA00022967"/>
    </source>
</evidence>
<dbReference type="Pfam" id="PF00005">
    <property type="entry name" value="ABC_tran"/>
    <property type="match status" value="2"/>
</dbReference>
<dbReference type="SMART" id="SM00382">
    <property type="entry name" value="AAA"/>
    <property type="match status" value="2"/>
</dbReference>
<dbReference type="PANTHER" id="PTHR43790:SF9">
    <property type="entry name" value="GALACTOFURANOSE TRANSPORTER ATP-BINDING PROTEIN YTFR"/>
    <property type="match status" value="1"/>
</dbReference>
<keyword evidence="2" id="KW-0813">Transport</keyword>
<proteinExistence type="predicted"/>
<feature type="domain" description="ABC transporter" evidence="9">
    <location>
        <begin position="2"/>
        <end position="239"/>
    </location>
</feature>
<evidence type="ECO:0000256" key="3">
    <source>
        <dbReference type="ARBA" id="ARBA00022475"/>
    </source>
</evidence>
<dbReference type="InterPro" id="IPR003439">
    <property type="entry name" value="ABC_transporter-like_ATP-bd"/>
</dbReference>
<dbReference type="PANTHER" id="PTHR43790">
    <property type="entry name" value="CARBOHYDRATE TRANSPORT ATP-BINDING PROTEIN MG119-RELATED"/>
    <property type="match status" value="1"/>
</dbReference>
<dbReference type="KEGG" id="rca:Rcas_2114"/>
<dbReference type="InterPro" id="IPR017871">
    <property type="entry name" value="ABC_transporter-like_CS"/>
</dbReference>
<dbReference type="InterPro" id="IPR050107">
    <property type="entry name" value="ABC_carbohydrate_import_ATPase"/>
</dbReference>
<evidence type="ECO:0000256" key="5">
    <source>
        <dbReference type="ARBA" id="ARBA00022741"/>
    </source>
</evidence>
<accession>A7NL29</accession>
<dbReference type="EMBL" id="CP000804">
    <property type="protein sequence ID" value="ABU58199.1"/>
    <property type="molecule type" value="Genomic_DNA"/>
</dbReference>
<evidence type="ECO:0000313" key="11">
    <source>
        <dbReference type="Proteomes" id="UP000000263"/>
    </source>
</evidence>
<dbReference type="HOGENOM" id="CLU_000604_92_3_0"/>
<keyword evidence="6" id="KW-0067">ATP-binding</keyword>
<dbReference type="InterPro" id="IPR003593">
    <property type="entry name" value="AAA+_ATPase"/>
</dbReference>
<dbReference type="PROSITE" id="PS50893">
    <property type="entry name" value="ABC_TRANSPORTER_2"/>
    <property type="match status" value="2"/>
</dbReference>
<sequence length="504" mass="55808">MLQVHRITKTFPGVRALSDVSIDFAPGKIHALVGENGAGKSTLIKIIGGIYSPDSGKIILDGMTLHLRSSKDALVHHINLVSQEIQVIPRSTVAENIMLDKLDRYQRRGHIDWTRLKRDAAEYAQMVNLTIPVTQTVADLSVAHKQLIMIARALSANARVLIMDEPTSTLTPHESDNLLTLLRRLKNNGVIVIFVSHKLEEVLAIADTVSVLRDGVLIGTQPATGLTRGQIIHMMIGRDVRALELTPLPVNATDVVLEARNICQRGRFHNISFTLRRGEILGFYGMVGSGRTELAHILIGEQRMDSGHVLIHGKPARIRTMADSLFTYRMGYISENRKEQGLILSASIKTNIAITIWHNLRDRLGSIRPAAETAIAREFMQNLDIHALDPDQSVSLLSGGNQQKVSIAKWLAAQCNILIIDEPTIGVDIGAKEYIHRLIWRLAAHEGKSIILISSDLPEITALARRILVFRNFRIVGEICNNGENNAPVRGYDDISQEIAHLLT</sequence>
<dbReference type="eggNOG" id="COG1129">
    <property type="taxonomic scope" value="Bacteria"/>
</dbReference>
<protein>
    <submittedName>
        <fullName evidence="10">ABC transporter related</fullName>
    </submittedName>
</protein>
<dbReference type="GO" id="GO:0005524">
    <property type="term" value="F:ATP binding"/>
    <property type="evidence" value="ECO:0007669"/>
    <property type="project" value="UniProtKB-KW"/>
</dbReference>
<dbReference type="CDD" id="cd03215">
    <property type="entry name" value="ABC_Carb_Monos_II"/>
    <property type="match status" value="1"/>
</dbReference>
<dbReference type="CDD" id="cd03216">
    <property type="entry name" value="ABC_Carb_Monos_I"/>
    <property type="match status" value="1"/>
</dbReference>
<keyword evidence="3" id="KW-1003">Cell membrane</keyword>
<dbReference type="SUPFAM" id="SSF52540">
    <property type="entry name" value="P-loop containing nucleoside triphosphate hydrolases"/>
    <property type="match status" value="2"/>
</dbReference>
<dbReference type="FunFam" id="3.40.50.300:FF:000127">
    <property type="entry name" value="Ribose import ATP-binding protein RbsA"/>
    <property type="match status" value="1"/>
</dbReference>
<evidence type="ECO:0000256" key="6">
    <source>
        <dbReference type="ARBA" id="ARBA00022840"/>
    </source>
</evidence>
<dbReference type="OrthoDB" id="9771863at2"/>
<dbReference type="InterPro" id="IPR027417">
    <property type="entry name" value="P-loop_NTPase"/>
</dbReference>
<dbReference type="STRING" id="383372.Rcas_2114"/>
<dbReference type="PROSITE" id="PS00211">
    <property type="entry name" value="ABC_TRANSPORTER_1"/>
    <property type="match status" value="1"/>
</dbReference>
<gene>
    <name evidence="10" type="ordered locus">Rcas_2114</name>
</gene>
<evidence type="ECO:0000256" key="4">
    <source>
        <dbReference type="ARBA" id="ARBA00022737"/>
    </source>
</evidence>
<keyword evidence="4" id="KW-0677">Repeat</keyword>
<keyword evidence="5" id="KW-0547">Nucleotide-binding</keyword>
<evidence type="ECO:0000313" key="10">
    <source>
        <dbReference type="EMBL" id="ABU58199.1"/>
    </source>
</evidence>
<dbReference type="AlphaFoldDB" id="A7NL29"/>
<dbReference type="Gene3D" id="3.40.50.300">
    <property type="entry name" value="P-loop containing nucleotide triphosphate hydrolases"/>
    <property type="match status" value="2"/>
</dbReference>
<dbReference type="GO" id="GO:0005886">
    <property type="term" value="C:plasma membrane"/>
    <property type="evidence" value="ECO:0007669"/>
    <property type="project" value="UniProtKB-SubCell"/>
</dbReference>
<comment type="subcellular location">
    <subcellularLocation>
        <location evidence="1">Cell membrane</location>
        <topology evidence="1">Peripheral membrane protein</topology>
    </subcellularLocation>
</comment>
<feature type="domain" description="ABC transporter" evidence="9">
    <location>
        <begin position="250"/>
        <end position="497"/>
    </location>
</feature>
<evidence type="ECO:0000259" key="9">
    <source>
        <dbReference type="PROSITE" id="PS50893"/>
    </source>
</evidence>
<evidence type="ECO:0000256" key="2">
    <source>
        <dbReference type="ARBA" id="ARBA00022448"/>
    </source>
</evidence>
<keyword evidence="7" id="KW-1278">Translocase</keyword>
<reference evidence="10 11" key="1">
    <citation type="submission" date="2007-08" db="EMBL/GenBank/DDBJ databases">
        <title>Complete sequence of Roseiflexus castenholzii DSM 13941.</title>
        <authorList>
            <consortium name="US DOE Joint Genome Institute"/>
            <person name="Copeland A."/>
            <person name="Lucas S."/>
            <person name="Lapidus A."/>
            <person name="Barry K."/>
            <person name="Glavina del Rio T."/>
            <person name="Dalin E."/>
            <person name="Tice H."/>
            <person name="Pitluck S."/>
            <person name="Thompson L.S."/>
            <person name="Brettin T."/>
            <person name="Bruce D."/>
            <person name="Detter J.C."/>
            <person name="Han C."/>
            <person name="Tapia R."/>
            <person name="Schmutz J."/>
            <person name="Larimer F."/>
            <person name="Land M."/>
            <person name="Hauser L."/>
            <person name="Kyrpides N."/>
            <person name="Mikhailova N."/>
            <person name="Bryant D.A."/>
            <person name="Hanada S."/>
            <person name="Tsukatani Y."/>
            <person name="Richardson P."/>
        </authorList>
    </citation>
    <scope>NUCLEOTIDE SEQUENCE [LARGE SCALE GENOMIC DNA]</scope>
    <source>
        <strain evidence="11">DSM 13941 / HLO8</strain>
    </source>
</reference>
<dbReference type="RefSeq" id="WP_012120623.1">
    <property type="nucleotide sequence ID" value="NC_009767.1"/>
</dbReference>
<keyword evidence="8" id="KW-0472">Membrane</keyword>
<name>A7NL29_ROSCS</name>